<gene>
    <name evidence="13" type="primary">tkt</name>
    <name evidence="13" type="ORF">ACFONL_15650</name>
</gene>
<organism evidence="13 14">
    <name type="scientific">Camelimonas fluminis</name>
    <dbReference type="NCBI Taxonomy" id="1576911"/>
    <lineage>
        <taxon>Bacteria</taxon>
        <taxon>Pseudomonadati</taxon>
        <taxon>Pseudomonadota</taxon>
        <taxon>Alphaproteobacteria</taxon>
        <taxon>Hyphomicrobiales</taxon>
        <taxon>Chelatococcaceae</taxon>
        <taxon>Camelimonas</taxon>
    </lineage>
</organism>
<keyword evidence="5 11" id="KW-0479">Metal-binding</keyword>
<dbReference type="EMBL" id="JBHRYC010000077">
    <property type="protein sequence ID" value="MFC3638780.1"/>
    <property type="molecule type" value="Genomic_DNA"/>
</dbReference>
<evidence type="ECO:0000256" key="3">
    <source>
        <dbReference type="ARBA" id="ARBA00013152"/>
    </source>
</evidence>
<dbReference type="InterPro" id="IPR005478">
    <property type="entry name" value="Transketolase_bac-like"/>
</dbReference>
<dbReference type="RefSeq" id="WP_280514587.1">
    <property type="nucleotide sequence ID" value="NZ_BNCG01000006.1"/>
</dbReference>
<evidence type="ECO:0000313" key="13">
    <source>
        <dbReference type="EMBL" id="MFC3638780.1"/>
    </source>
</evidence>
<dbReference type="PROSITE" id="PS00801">
    <property type="entry name" value="TRANSKETOLASE_1"/>
    <property type="match status" value="1"/>
</dbReference>
<keyword evidence="14" id="KW-1185">Reference proteome</keyword>
<evidence type="ECO:0000256" key="11">
    <source>
        <dbReference type="RuleBase" id="RU004996"/>
    </source>
</evidence>
<sequence>MQPQPDVQMTHSVEHRRLANAIRALAMDAVDKANSGHPGLPMGAADIATVLFTRYLKFDPKAPNWSDRDRFVLSAGHGSMLLYALLYLTGYDSVSLEDIKKFRQLHSTTPGHPENFVTAGVETTTGPLGQGIATSVGMALAERMLAAEYGDDLVSHHTYVLASDGDLMEGVSQEAIALAGHLKLSKLIVFHDDNGISIDGPLSLADSVDQVKRFEAAGWNAMRIDGHDPEAIAAAIDQAQKSDRPTLIACRTVIGFGSPNRAGTSKAHGEPLGAAELAAAKAQLGWEYGPFEVPDDILNAWRAAGARNSAVHQAWTARFAAQPETRRAEFERRVNHIVPAGFDTAIDGLKRSLIANPQTVATRKASEIALEAITVAVPELILGSADLTPSNNTKTKNLKEISPGDFAGRYIHYGIREHGMAAAMNGMALHGGFRPAGATFFVFTDYCRPSIRIAALAEIPAIYVMTHDSIGLGEDGPTHQPVEHLASLRAMPNLAVFRPADTVETAEAWQIAVKRTSGPTLLALSRQNLPQVRHDHVQENLSEAGAYELAPAEGGKAEASIFASGSEVELAMAAREQLKAQGVAARVVSVPSLDVFLEQPEDVRKAVIGDAPVRVAIEAGVRFGWDAVIGENGGFVGMSSFGASAPYKDVYKNFGITAEAVVDAVLKRRNA</sequence>
<evidence type="ECO:0000256" key="2">
    <source>
        <dbReference type="ARBA" id="ARBA00011738"/>
    </source>
</evidence>
<dbReference type="PROSITE" id="PS00802">
    <property type="entry name" value="TRANSKETOLASE_2"/>
    <property type="match status" value="1"/>
</dbReference>
<dbReference type="Gene3D" id="3.40.50.920">
    <property type="match status" value="1"/>
</dbReference>
<evidence type="ECO:0000256" key="4">
    <source>
        <dbReference type="ARBA" id="ARBA00022679"/>
    </source>
</evidence>
<evidence type="ECO:0000256" key="6">
    <source>
        <dbReference type="ARBA" id="ARBA00022837"/>
    </source>
</evidence>
<accession>A0ABV7UK14</accession>
<evidence type="ECO:0000256" key="9">
    <source>
        <dbReference type="ARBA" id="ARBA00049473"/>
    </source>
</evidence>
<dbReference type="InterPro" id="IPR009014">
    <property type="entry name" value="Transketo_C/PFOR_II"/>
</dbReference>
<dbReference type="Pfam" id="PF00456">
    <property type="entry name" value="Transketolase_N"/>
    <property type="match status" value="1"/>
</dbReference>
<evidence type="ECO:0000256" key="1">
    <source>
        <dbReference type="ARBA" id="ARBA00007131"/>
    </source>
</evidence>
<reference evidence="14" key="1">
    <citation type="journal article" date="2019" name="Int. J. Syst. Evol. Microbiol.">
        <title>The Global Catalogue of Microorganisms (GCM) 10K type strain sequencing project: providing services to taxonomists for standard genome sequencing and annotation.</title>
        <authorList>
            <consortium name="The Broad Institute Genomics Platform"/>
            <consortium name="The Broad Institute Genome Sequencing Center for Infectious Disease"/>
            <person name="Wu L."/>
            <person name="Ma J."/>
        </authorList>
    </citation>
    <scope>NUCLEOTIDE SEQUENCE [LARGE SCALE GENOMIC DNA]</scope>
    <source>
        <strain evidence="14">KCTC 42282</strain>
    </source>
</reference>
<name>A0ABV7UK14_9HYPH</name>
<dbReference type="SMART" id="SM00861">
    <property type="entry name" value="Transket_pyr"/>
    <property type="match status" value="1"/>
</dbReference>
<dbReference type="Pfam" id="PF22613">
    <property type="entry name" value="Transketolase_C_1"/>
    <property type="match status" value="1"/>
</dbReference>
<dbReference type="InterPro" id="IPR020826">
    <property type="entry name" value="Transketolase_BS"/>
</dbReference>
<feature type="domain" description="Transketolase-like pyrimidine-binding" evidence="12">
    <location>
        <begin position="360"/>
        <end position="531"/>
    </location>
</feature>
<dbReference type="InterPro" id="IPR033247">
    <property type="entry name" value="Transketolase_fam"/>
</dbReference>
<dbReference type="InterPro" id="IPR005474">
    <property type="entry name" value="Transketolase_N"/>
</dbReference>
<dbReference type="InterPro" id="IPR005475">
    <property type="entry name" value="Transketolase-like_Pyr-bd"/>
</dbReference>
<evidence type="ECO:0000259" key="12">
    <source>
        <dbReference type="SMART" id="SM00861"/>
    </source>
</evidence>
<dbReference type="Gene3D" id="3.40.50.970">
    <property type="match status" value="2"/>
</dbReference>
<dbReference type="InterPro" id="IPR049557">
    <property type="entry name" value="Transketolase_CS"/>
</dbReference>
<comment type="similarity">
    <text evidence="1 11">Belongs to the transketolase family.</text>
</comment>
<keyword evidence="7 11" id="KW-0460">Magnesium</keyword>
<keyword evidence="6 11" id="KW-0106">Calcium</keyword>
<comment type="catalytic activity">
    <reaction evidence="9 11">
        <text>D-sedoheptulose 7-phosphate + D-glyceraldehyde 3-phosphate = aldehydo-D-ribose 5-phosphate + D-xylulose 5-phosphate</text>
        <dbReference type="Rhea" id="RHEA:10508"/>
        <dbReference type="ChEBI" id="CHEBI:57483"/>
        <dbReference type="ChEBI" id="CHEBI:57737"/>
        <dbReference type="ChEBI" id="CHEBI:58273"/>
        <dbReference type="ChEBI" id="CHEBI:59776"/>
        <dbReference type="EC" id="2.2.1.1"/>
    </reaction>
</comment>
<dbReference type="SUPFAM" id="SSF52922">
    <property type="entry name" value="TK C-terminal domain-like"/>
    <property type="match status" value="1"/>
</dbReference>
<evidence type="ECO:0000313" key="14">
    <source>
        <dbReference type="Proteomes" id="UP001595704"/>
    </source>
</evidence>
<proteinExistence type="inferred from homology"/>
<evidence type="ECO:0000256" key="10">
    <source>
        <dbReference type="NCBIfam" id="TIGR00232"/>
    </source>
</evidence>
<dbReference type="Proteomes" id="UP001595704">
    <property type="component" value="Unassembled WGS sequence"/>
</dbReference>
<evidence type="ECO:0000256" key="7">
    <source>
        <dbReference type="ARBA" id="ARBA00022842"/>
    </source>
</evidence>
<dbReference type="PANTHER" id="PTHR43522">
    <property type="entry name" value="TRANSKETOLASE"/>
    <property type="match status" value="1"/>
</dbReference>
<comment type="cofactor">
    <cofactor evidence="11">
        <name>thiamine diphosphate</name>
        <dbReference type="ChEBI" id="CHEBI:58937"/>
    </cofactor>
    <text evidence="11">Binds 1 thiamine pyrophosphate per subunit.</text>
</comment>
<protein>
    <recommendedName>
        <fullName evidence="3 10">Transketolase</fullName>
        <ecNumber evidence="3 10">2.2.1.1</ecNumber>
    </recommendedName>
</protein>
<comment type="caution">
    <text evidence="13">The sequence shown here is derived from an EMBL/GenBank/DDBJ whole genome shotgun (WGS) entry which is preliminary data.</text>
</comment>
<dbReference type="Pfam" id="PF02779">
    <property type="entry name" value="Transket_pyr"/>
    <property type="match status" value="1"/>
</dbReference>
<dbReference type="GO" id="GO:0004802">
    <property type="term" value="F:transketolase activity"/>
    <property type="evidence" value="ECO:0007669"/>
    <property type="project" value="UniProtKB-EC"/>
</dbReference>
<comment type="cofactor">
    <cofactor evidence="11">
        <name>Mg(2+)</name>
        <dbReference type="ChEBI" id="CHEBI:18420"/>
    </cofactor>
    <cofactor evidence="11">
        <name>Ca(2+)</name>
        <dbReference type="ChEBI" id="CHEBI:29108"/>
    </cofactor>
    <cofactor evidence="11">
        <name>Mn(2+)</name>
        <dbReference type="ChEBI" id="CHEBI:29035"/>
    </cofactor>
    <cofactor evidence="11">
        <name>Co(2+)</name>
        <dbReference type="ChEBI" id="CHEBI:48828"/>
    </cofactor>
    <text evidence="11">Binds 1 Mg(2+) ion per subunit. Can also utilize other divalent metal cations, such as Ca(2+), Mn(2+) and Co(2+).</text>
</comment>
<dbReference type="PANTHER" id="PTHR43522:SF2">
    <property type="entry name" value="TRANSKETOLASE 1-RELATED"/>
    <property type="match status" value="1"/>
</dbReference>
<comment type="function">
    <text evidence="11">Catalyzes the transfer of a two-carbon ketol group from a ketose donor to an aldose acceptor, via a covalent intermediate with the cofactor thiamine pyrophosphate.</text>
</comment>
<dbReference type="SUPFAM" id="SSF52518">
    <property type="entry name" value="Thiamin diphosphate-binding fold (THDP-binding)"/>
    <property type="match status" value="2"/>
</dbReference>
<dbReference type="CDD" id="cd02012">
    <property type="entry name" value="TPP_TK"/>
    <property type="match status" value="1"/>
</dbReference>
<comment type="subunit">
    <text evidence="2 11">Homodimer.</text>
</comment>
<dbReference type="NCBIfam" id="TIGR00232">
    <property type="entry name" value="tktlase_bact"/>
    <property type="match status" value="1"/>
</dbReference>
<evidence type="ECO:0000256" key="5">
    <source>
        <dbReference type="ARBA" id="ARBA00022723"/>
    </source>
</evidence>
<keyword evidence="8 11" id="KW-0786">Thiamine pyrophosphate</keyword>
<dbReference type="CDD" id="cd07033">
    <property type="entry name" value="TPP_PYR_DXS_TK_like"/>
    <property type="match status" value="1"/>
</dbReference>
<dbReference type="InterPro" id="IPR055152">
    <property type="entry name" value="Transketolase-like_C_2"/>
</dbReference>
<dbReference type="InterPro" id="IPR029061">
    <property type="entry name" value="THDP-binding"/>
</dbReference>
<dbReference type="EC" id="2.2.1.1" evidence="3 10"/>
<keyword evidence="4 11" id="KW-0808">Transferase</keyword>
<evidence type="ECO:0000256" key="8">
    <source>
        <dbReference type="ARBA" id="ARBA00023052"/>
    </source>
</evidence>